<dbReference type="EMBL" id="CAKOAT010951820">
    <property type="protein sequence ID" value="CAH8391511.1"/>
    <property type="molecule type" value="Genomic_DNA"/>
</dbReference>
<feature type="region of interest" description="Disordered" evidence="7">
    <location>
        <begin position="44"/>
        <end position="127"/>
    </location>
</feature>
<name>A0ABC8M7H4_ERUVS</name>
<organism evidence="8 9">
    <name type="scientific">Eruca vesicaria subsp. sativa</name>
    <name type="common">Garden rocket</name>
    <name type="synonym">Eruca sativa</name>
    <dbReference type="NCBI Taxonomy" id="29727"/>
    <lineage>
        <taxon>Eukaryota</taxon>
        <taxon>Viridiplantae</taxon>
        <taxon>Streptophyta</taxon>
        <taxon>Embryophyta</taxon>
        <taxon>Tracheophyta</taxon>
        <taxon>Spermatophyta</taxon>
        <taxon>Magnoliopsida</taxon>
        <taxon>eudicotyledons</taxon>
        <taxon>Gunneridae</taxon>
        <taxon>Pentapetalae</taxon>
        <taxon>rosids</taxon>
        <taxon>malvids</taxon>
        <taxon>Brassicales</taxon>
        <taxon>Brassicaceae</taxon>
        <taxon>Brassiceae</taxon>
        <taxon>Eruca</taxon>
    </lineage>
</organism>
<reference evidence="8 9" key="1">
    <citation type="submission" date="2022-03" db="EMBL/GenBank/DDBJ databases">
        <authorList>
            <person name="Macdonald S."/>
            <person name="Ahmed S."/>
            <person name="Newling K."/>
        </authorList>
    </citation>
    <scope>NUCLEOTIDE SEQUENCE [LARGE SCALE GENOMIC DNA]</scope>
</reference>
<keyword evidence="2" id="KW-0963">Cytoplasm</keyword>
<dbReference type="InterPro" id="IPR044670">
    <property type="entry name" value="SOFL"/>
</dbReference>
<evidence type="ECO:0000256" key="5">
    <source>
        <dbReference type="ARBA" id="ARBA00023242"/>
    </source>
</evidence>
<evidence type="ECO:0000313" key="9">
    <source>
        <dbReference type="Proteomes" id="UP001642260"/>
    </source>
</evidence>
<evidence type="ECO:0000256" key="2">
    <source>
        <dbReference type="ARBA" id="ARBA00022490"/>
    </source>
</evidence>
<evidence type="ECO:0000256" key="3">
    <source>
        <dbReference type="ARBA" id="ARBA00022712"/>
    </source>
</evidence>
<gene>
    <name evidence="8" type="ORF">ERUC_LOCUS43994</name>
</gene>
<comment type="similarity">
    <text evidence="6">Belongs to the SOFL plant protein family.</text>
</comment>
<keyword evidence="3" id="KW-0203">Cytokinin biosynthesis</keyword>
<evidence type="ECO:0000313" key="8">
    <source>
        <dbReference type="EMBL" id="CAH8391511.1"/>
    </source>
</evidence>
<dbReference type="PANTHER" id="PTHR33347">
    <property type="entry name" value="OSJNBA0091C07.3 PROTEIN"/>
    <property type="match status" value="1"/>
</dbReference>
<comment type="subcellular location">
    <subcellularLocation>
        <location evidence="1">Cytoplasm</location>
    </subcellularLocation>
</comment>
<feature type="region of interest" description="Disordered" evidence="7">
    <location>
        <begin position="1"/>
        <end position="30"/>
    </location>
</feature>
<evidence type="ECO:0000256" key="6">
    <source>
        <dbReference type="ARBA" id="ARBA00024199"/>
    </source>
</evidence>
<dbReference type="Proteomes" id="UP001642260">
    <property type="component" value="Unassembled WGS sequence"/>
</dbReference>
<keyword evidence="9" id="KW-1185">Reference proteome</keyword>
<feature type="compositionally biased region" description="Basic residues" evidence="7">
    <location>
        <begin position="71"/>
        <end position="80"/>
    </location>
</feature>
<feature type="compositionally biased region" description="Basic and acidic residues" evidence="7">
    <location>
        <begin position="117"/>
        <end position="127"/>
    </location>
</feature>
<dbReference type="GO" id="GO:0009691">
    <property type="term" value="P:cytokinin biosynthetic process"/>
    <property type="evidence" value="ECO:0007669"/>
    <property type="project" value="UniProtKB-KW"/>
</dbReference>
<evidence type="ECO:0000256" key="4">
    <source>
        <dbReference type="ARBA" id="ARBA00022864"/>
    </source>
</evidence>
<protein>
    <submittedName>
        <fullName evidence="8">Uncharacterized protein</fullName>
    </submittedName>
</protein>
<feature type="compositionally biased region" description="Basic and acidic residues" evidence="7">
    <location>
        <begin position="44"/>
        <end position="57"/>
    </location>
</feature>
<accession>A0ABC8M7H4</accession>
<comment type="caution">
    <text evidence="8">The sequence shown here is derived from an EMBL/GenBank/DDBJ whole genome shotgun (WGS) entry which is preliminary data.</text>
</comment>
<dbReference type="AlphaFoldDB" id="A0ABC8M7H4"/>
<dbReference type="GO" id="GO:0009736">
    <property type="term" value="P:cytokinin-activated signaling pathway"/>
    <property type="evidence" value="ECO:0007669"/>
    <property type="project" value="UniProtKB-KW"/>
</dbReference>
<evidence type="ECO:0000256" key="1">
    <source>
        <dbReference type="ARBA" id="ARBA00004496"/>
    </source>
</evidence>
<sequence>MEKEECSSSESGWTTYISSPIKVDEEDVVDEGYYEGYNIYNYYRKGENEEEKNKDSDDSMTSDASSGPSYQRHHQKNNKSGRREACNLKNGKSEGNSKSNDDHKKAGCSYKKKEKKTKVDKTTYRMK</sequence>
<dbReference type="GO" id="GO:0005737">
    <property type="term" value="C:cytoplasm"/>
    <property type="evidence" value="ECO:0007669"/>
    <property type="project" value="UniProtKB-SubCell"/>
</dbReference>
<evidence type="ECO:0000256" key="7">
    <source>
        <dbReference type="SAM" id="MobiDB-lite"/>
    </source>
</evidence>
<keyword evidence="4" id="KW-0932">Cytokinin signaling pathway</keyword>
<keyword evidence="5" id="KW-0539">Nucleus</keyword>
<proteinExistence type="inferred from homology"/>
<dbReference type="PANTHER" id="PTHR33347:SF27">
    <property type="entry name" value="PROTEIN SOB FIVE-LIKE 3-RELATED"/>
    <property type="match status" value="1"/>
</dbReference>
<feature type="compositionally biased region" description="Polar residues" evidence="7">
    <location>
        <begin position="8"/>
        <end position="18"/>
    </location>
</feature>